<evidence type="ECO:0000256" key="1">
    <source>
        <dbReference type="ARBA" id="ARBA00022723"/>
    </source>
</evidence>
<feature type="domain" description="HIRAN" evidence="3">
    <location>
        <begin position="700"/>
        <end position="801"/>
    </location>
</feature>
<comment type="caution">
    <text evidence="4">The sequence shown here is derived from an EMBL/GenBank/DDBJ whole genome shotgun (WGS) entry which is preliminary data.</text>
</comment>
<dbReference type="Pfam" id="PF14206">
    <property type="entry name" value="Cys_rich_CPCC"/>
    <property type="match status" value="1"/>
</dbReference>
<organism evidence="4 5">
    <name type="scientific">Candidatus Brocadia sinica JPN1</name>
    <dbReference type="NCBI Taxonomy" id="1197129"/>
    <lineage>
        <taxon>Bacteria</taxon>
        <taxon>Pseudomonadati</taxon>
        <taxon>Planctomycetota</taxon>
        <taxon>Candidatus Brocadiia</taxon>
        <taxon>Candidatus Brocadiales</taxon>
        <taxon>Candidatus Brocadiaceae</taxon>
        <taxon>Candidatus Brocadia</taxon>
    </lineage>
</organism>
<proteinExistence type="predicted"/>
<sequence length="807" mass="94759">MYGWIDMALKWDNDEITINTSSVYSPYKSLVTWIENINQGKLPCQIDIDDESDIFKLKAYPVDNKEQFYLIIENTYNKDNKIYLEGLFNKGEFRAEFSYKFRHFLTTEYDNEYWTDDDEDDLSKLIAGGIIGGFRIEVKCTCPCCGYKTLAESGNYDLCPICYWEDDPSQYEDPDLEGGPNSPSLRQAQLNFILYGASDQECLSYVQPPSLWDIRDSTWLPLHQIQENILTLQKEFEKNRDLPVNLFKSISFLFFKKKLNRCRNEKKDIRRCNKRSQENYCNARSDALGKIKDEQIRYWLLKAESINDVEFIVKAQDSFWKWLENVKICSHLHLELITDSNGFAPLYNCRCCGAYVGCTCFFRNPNSWPVNQYISVRPSALSDFIPYRVFKEVFIRPNVCYRCRKDEDMAAPRAYGKNKIEKVYWRELFAEESKAWAFLRGKEFQTGDEIINYSKNTQPVSLLFLAILNDDKDEVIKRILDRTLYVKNRLRKIGVSASVKEILGYAVHKACYLYNNQYKRDEKKDKLIDLKEKPQTIYLPGFHSNKEMIKDLGLLENPDKIKEMSLVFKIDVLREFLIEEVSVNDKKVKTLAISQVKVFEFDPASEFQRVLDAARIKDIYLFLKTIQKIWQKDKVFLISKKEDLSNIITDNSMEWAIVEYELFCEGNYSGFGFGLECNRDLLAWLKANVCIPKFMDMLHKGNIITNIVGMRFIEWAKYLRLDEYLNDKMVTLIREPNNQHDENAIAAETESFGRLGYIKRSVAKILAPIMDNEVKLQAEIFARYYTNETDTTIFLKMKTQTERDFHR</sequence>
<reference evidence="5" key="1">
    <citation type="journal article" date="2015" name="Genome Announc.">
        <title>Draft Genome Sequence of an Anaerobic Ammonium-Oxidizing Bacterium, "Candidatus Brocadia sinica".</title>
        <authorList>
            <person name="Oshiki M."/>
            <person name="Shinyako-Hata K."/>
            <person name="Satoh H."/>
            <person name="Okabe S."/>
        </authorList>
    </citation>
    <scope>NUCLEOTIDE SEQUENCE [LARGE SCALE GENOMIC DNA]</scope>
    <source>
        <strain evidence="5">JPN1</strain>
    </source>
</reference>
<name>A0ABQ0JWS4_9BACT</name>
<keyword evidence="1" id="KW-0479">Metal-binding</keyword>
<evidence type="ECO:0000313" key="4">
    <source>
        <dbReference type="EMBL" id="GAN33200.1"/>
    </source>
</evidence>
<protein>
    <recommendedName>
        <fullName evidence="3">HIRAN domain-containing protein</fullName>
    </recommendedName>
</protein>
<dbReference type="EMBL" id="BAFN01000001">
    <property type="protein sequence ID" value="GAN33200.1"/>
    <property type="molecule type" value="Genomic_DNA"/>
</dbReference>
<dbReference type="Gene3D" id="3.30.70.2330">
    <property type="match status" value="1"/>
</dbReference>
<keyword evidence="2" id="KW-0378">Hydrolase</keyword>
<dbReference type="SMART" id="SM00910">
    <property type="entry name" value="HIRAN"/>
    <property type="match status" value="1"/>
</dbReference>
<evidence type="ECO:0000256" key="2">
    <source>
        <dbReference type="ARBA" id="ARBA00022801"/>
    </source>
</evidence>
<evidence type="ECO:0000259" key="3">
    <source>
        <dbReference type="SMART" id="SM00910"/>
    </source>
</evidence>
<dbReference type="Proteomes" id="UP000032309">
    <property type="component" value="Unassembled WGS sequence"/>
</dbReference>
<evidence type="ECO:0000313" key="5">
    <source>
        <dbReference type="Proteomes" id="UP000032309"/>
    </source>
</evidence>
<gene>
    <name evidence="4" type="ORF">BROSI_A1717</name>
</gene>
<dbReference type="Pfam" id="PF08797">
    <property type="entry name" value="HIRAN"/>
    <property type="match status" value="1"/>
</dbReference>
<keyword evidence="5" id="KW-1185">Reference proteome</keyword>
<dbReference type="InterPro" id="IPR014905">
    <property type="entry name" value="HIRAN"/>
</dbReference>
<accession>A0ABQ0JWS4</accession>
<dbReference type="InterPro" id="IPR025983">
    <property type="entry name" value="Cys_rich_CPCC"/>
</dbReference>